<dbReference type="RefSeq" id="WP_250201488.1">
    <property type="nucleotide sequence ID" value="NZ_CP097649.1"/>
</dbReference>
<gene>
    <name evidence="2" type="ORF">M8231_11310</name>
</gene>
<evidence type="ECO:0000313" key="2">
    <source>
        <dbReference type="EMBL" id="URI14406.1"/>
    </source>
</evidence>
<proteinExistence type="predicted"/>
<protein>
    <submittedName>
        <fullName evidence="2">Uncharacterized protein</fullName>
    </submittedName>
</protein>
<organism evidence="2 3">
    <name type="scientific">Brevundimonas albigilva</name>
    <dbReference type="NCBI Taxonomy" id="1312364"/>
    <lineage>
        <taxon>Bacteria</taxon>
        <taxon>Pseudomonadati</taxon>
        <taxon>Pseudomonadota</taxon>
        <taxon>Alphaproteobacteria</taxon>
        <taxon>Caulobacterales</taxon>
        <taxon>Caulobacteraceae</taxon>
        <taxon>Brevundimonas</taxon>
    </lineage>
</organism>
<keyword evidence="1" id="KW-0732">Signal</keyword>
<keyword evidence="3" id="KW-1185">Reference proteome</keyword>
<reference evidence="2" key="1">
    <citation type="submission" date="2022-05" db="EMBL/GenBank/DDBJ databases">
        <title>Brevundimonas albigilva TT17 genome sequence.</title>
        <authorList>
            <person name="Lee K."/>
            <person name="Son H."/>
        </authorList>
    </citation>
    <scope>NUCLEOTIDE SEQUENCE</scope>
    <source>
        <strain evidence="2">TT17</strain>
    </source>
</reference>
<evidence type="ECO:0000313" key="3">
    <source>
        <dbReference type="Proteomes" id="UP001055429"/>
    </source>
</evidence>
<feature type="signal peptide" evidence="1">
    <location>
        <begin position="1"/>
        <end position="19"/>
    </location>
</feature>
<dbReference type="Proteomes" id="UP001055429">
    <property type="component" value="Chromosome"/>
</dbReference>
<feature type="chain" id="PRO_5047469138" evidence="1">
    <location>
        <begin position="20"/>
        <end position="147"/>
    </location>
</feature>
<name>A0ABY4SKN5_9CAUL</name>
<evidence type="ECO:0000256" key="1">
    <source>
        <dbReference type="SAM" id="SignalP"/>
    </source>
</evidence>
<sequence>MRGRIWGVAGLLFASPALAEPQLVETGVGRFAQFADVASIEREGDVARMRSLQVAEEGFRVGEALYVGGWSRWAFDCRARTADRLDFASLRADGVEGPATPEPAPAYDAAPGGDAAELLAVACGEARPETVLTLDQAIERGRSALAD</sequence>
<dbReference type="EMBL" id="CP097649">
    <property type="protein sequence ID" value="URI14406.1"/>
    <property type="molecule type" value="Genomic_DNA"/>
</dbReference>
<accession>A0ABY4SKN5</accession>